<name>A0AAV4R9A7_9ARAC</name>
<comment type="caution">
    <text evidence="1">Lacks conserved residue(s) required for the propagation of feature annotation.</text>
</comment>
<organism evidence="4 5">
    <name type="scientific">Caerostris darwini</name>
    <dbReference type="NCBI Taxonomy" id="1538125"/>
    <lineage>
        <taxon>Eukaryota</taxon>
        <taxon>Metazoa</taxon>
        <taxon>Ecdysozoa</taxon>
        <taxon>Arthropoda</taxon>
        <taxon>Chelicerata</taxon>
        <taxon>Arachnida</taxon>
        <taxon>Araneae</taxon>
        <taxon>Araneomorphae</taxon>
        <taxon>Entelegynae</taxon>
        <taxon>Araneoidea</taxon>
        <taxon>Araneidae</taxon>
        <taxon>Caerostris</taxon>
    </lineage>
</organism>
<dbReference type="PROSITE" id="PS00022">
    <property type="entry name" value="EGF_1"/>
    <property type="match status" value="2"/>
</dbReference>
<evidence type="ECO:0000256" key="2">
    <source>
        <dbReference type="SAM" id="Phobius"/>
    </source>
</evidence>
<feature type="disulfide bond" evidence="1">
    <location>
        <begin position="312"/>
        <end position="321"/>
    </location>
</feature>
<evidence type="ECO:0000256" key="1">
    <source>
        <dbReference type="PROSITE-ProRule" id="PRU00076"/>
    </source>
</evidence>
<dbReference type="EMBL" id="BPLQ01005723">
    <property type="protein sequence ID" value="GIY16820.1"/>
    <property type="molecule type" value="Genomic_DNA"/>
</dbReference>
<dbReference type="AlphaFoldDB" id="A0AAV4R9A7"/>
<feature type="disulfide bond" evidence="1">
    <location>
        <begin position="389"/>
        <end position="398"/>
    </location>
</feature>
<dbReference type="Gene3D" id="2.10.25.10">
    <property type="entry name" value="Laminin"/>
    <property type="match status" value="2"/>
</dbReference>
<comment type="caution">
    <text evidence="4">The sequence shown here is derived from an EMBL/GenBank/DDBJ whole genome shotgun (WGS) entry which is preliminary data.</text>
</comment>
<proteinExistence type="predicted"/>
<evidence type="ECO:0000313" key="4">
    <source>
        <dbReference type="EMBL" id="GIY16820.1"/>
    </source>
</evidence>
<keyword evidence="2" id="KW-0812">Transmembrane</keyword>
<feature type="transmembrane region" description="Helical" evidence="2">
    <location>
        <begin position="411"/>
        <end position="437"/>
    </location>
</feature>
<feature type="disulfide bond" evidence="1">
    <location>
        <begin position="368"/>
        <end position="378"/>
    </location>
</feature>
<evidence type="ECO:0000259" key="3">
    <source>
        <dbReference type="PROSITE" id="PS50026"/>
    </source>
</evidence>
<keyword evidence="1" id="KW-0245">EGF-like domain</keyword>
<feature type="domain" description="EGF-like" evidence="3">
    <location>
        <begin position="365"/>
        <end position="399"/>
    </location>
</feature>
<dbReference type="SMART" id="SM00181">
    <property type="entry name" value="EGF"/>
    <property type="match status" value="5"/>
</dbReference>
<keyword evidence="2" id="KW-1133">Transmembrane helix</keyword>
<accession>A0AAV4R9A7</accession>
<gene>
    <name evidence="4" type="primary">FP2_7</name>
    <name evidence="4" type="ORF">CDAR_195731</name>
</gene>
<reference evidence="4 5" key="1">
    <citation type="submission" date="2021-06" db="EMBL/GenBank/DDBJ databases">
        <title>Caerostris darwini draft genome.</title>
        <authorList>
            <person name="Kono N."/>
            <person name="Arakawa K."/>
        </authorList>
    </citation>
    <scope>NUCLEOTIDE SEQUENCE [LARGE SCALE GENOMIC DNA]</scope>
</reference>
<protein>
    <submittedName>
        <fullName evidence="4">Adhesive plaque matrix protein 2</fullName>
    </submittedName>
</protein>
<dbReference type="SUPFAM" id="SSF57196">
    <property type="entry name" value="EGF/Laminin"/>
    <property type="match status" value="1"/>
</dbReference>
<dbReference type="InterPro" id="IPR000742">
    <property type="entry name" value="EGF"/>
</dbReference>
<keyword evidence="1" id="KW-1015">Disulfide bond</keyword>
<dbReference type="PROSITE" id="PS50026">
    <property type="entry name" value="EGF_3"/>
    <property type="match status" value="2"/>
</dbReference>
<keyword evidence="5" id="KW-1185">Reference proteome</keyword>
<feature type="domain" description="EGF-like" evidence="3">
    <location>
        <begin position="285"/>
        <end position="322"/>
    </location>
</feature>
<dbReference type="Proteomes" id="UP001054837">
    <property type="component" value="Unassembled WGS sequence"/>
</dbReference>
<keyword evidence="2" id="KW-0472">Membrane</keyword>
<evidence type="ECO:0000313" key="5">
    <source>
        <dbReference type="Proteomes" id="UP001054837"/>
    </source>
</evidence>
<sequence>MEDTEDTNIIDFEDSPAICKCNPGYGAVSKITCIACDCGTGANCTFNVRFWITDKYCLCPDGIELKNERCKDEMTSLEPDITHSPNTSFSDENWTTRWDFNETITTWDFNETTTRGEFNETITRWAFNETTIKWDFNETTKDCKCENGKCVIKNGETVCKCNPEYGAVSKIKCIACDCGTGANCTFEFGFFFNDKYCLCPDGTELKNERCEDETTSLEPDITHSPNTSISDGNWTRWDFNETNRDYNWTNIRDFNETIITWDFNQTTTTGEFNETTTRWDFNETTRVTCTRDSDCLNGGICKTVRNVNFCRCQPNFGGQWCQVNLCHSLDPICRAMRGVCKIYGGNAICDCPSETIYHQESGICMDVCGPLKCMHGKCEIEGSNYKCKCDDDYTGHNCDEKVKRKFVLEAYLLWVIVPVSINVIMCLILIGICCLVCQIKRSFR</sequence>